<feature type="domain" description="FAD-dependent oxidoreductase 2 FAD-binding" evidence="5">
    <location>
        <begin position="7"/>
        <end position="476"/>
    </location>
</feature>
<name>A0AAW5WXC3_9LACO</name>
<dbReference type="Pfam" id="PF00890">
    <property type="entry name" value="FAD_binding_2"/>
    <property type="match status" value="1"/>
</dbReference>
<keyword evidence="4" id="KW-0560">Oxidoreductase</keyword>
<accession>A0AAW5WXC3</accession>
<dbReference type="Gene3D" id="3.90.700.10">
    <property type="entry name" value="Succinate dehydrogenase/fumarate reductase flavoprotein, catalytic domain"/>
    <property type="match status" value="1"/>
</dbReference>
<evidence type="ECO:0000313" key="6">
    <source>
        <dbReference type="EMBL" id="MCZ3621843.1"/>
    </source>
</evidence>
<keyword evidence="8" id="KW-1185">Reference proteome</keyword>
<dbReference type="GO" id="GO:0033765">
    <property type="term" value="F:steroid dehydrogenase activity, acting on the CH-CH group of donors"/>
    <property type="evidence" value="ECO:0007669"/>
    <property type="project" value="UniProtKB-ARBA"/>
</dbReference>
<organism evidence="7 9">
    <name type="scientific">Lactobacillus mulieris</name>
    <dbReference type="NCBI Taxonomy" id="2508708"/>
    <lineage>
        <taxon>Bacteria</taxon>
        <taxon>Bacillati</taxon>
        <taxon>Bacillota</taxon>
        <taxon>Bacilli</taxon>
        <taxon>Lactobacillales</taxon>
        <taxon>Lactobacillaceae</taxon>
        <taxon>Lactobacillus</taxon>
    </lineage>
</organism>
<comment type="caution">
    <text evidence="7">The sequence shown here is derived from an EMBL/GenBank/DDBJ whole genome shotgun (WGS) entry which is preliminary data.</text>
</comment>
<evidence type="ECO:0000256" key="4">
    <source>
        <dbReference type="ARBA" id="ARBA00023002"/>
    </source>
</evidence>
<protein>
    <submittedName>
        <fullName evidence="7">FAD-binding protein</fullName>
    </submittedName>
</protein>
<dbReference type="InterPro" id="IPR036188">
    <property type="entry name" value="FAD/NAD-bd_sf"/>
</dbReference>
<dbReference type="InterPro" id="IPR050315">
    <property type="entry name" value="FAD-oxidoreductase_2"/>
</dbReference>
<dbReference type="Gene3D" id="3.50.50.60">
    <property type="entry name" value="FAD/NAD(P)-binding domain"/>
    <property type="match status" value="2"/>
</dbReference>
<dbReference type="Proteomes" id="UP001211420">
    <property type="component" value="Unassembled WGS sequence"/>
</dbReference>
<dbReference type="SUPFAM" id="SSF51905">
    <property type="entry name" value="FAD/NAD(P)-binding domain"/>
    <property type="match status" value="1"/>
</dbReference>
<evidence type="ECO:0000256" key="2">
    <source>
        <dbReference type="ARBA" id="ARBA00022630"/>
    </source>
</evidence>
<evidence type="ECO:0000259" key="5">
    <source>
        <dbReference type="Pfam" id="PF00890"/>
    </source>
</evidence>
<sequence>MKSNEYDIIVAGASNAGGMAAIFAAKNGAKVLVIDKAGSTKYLYRDTIASVDSKAQKAAGVKIDKTELINFIAAFNQYNCDMNLLRTWVENSAKAVDFIDDEVLKPHGAHMMSTADAPKSTYVNKAFASGNEVSNSDDSYWEMNYGQWMIEKAEKLGAEFNWHQKLEHLITKDGKVIGAQIRNVDTDEVKCVYANKGVIICTGGYGSNLALMQKWDPLGIKKNAYSDSQRDDGSGIVAAMEVGAVKDEEPAEIIFNRAAVPVGTNAKTFYKINHTPPKDPGYLWLGSYPFLKVNLRGERFFNESSPYQYNMNAAMKQPGYLSAMIWNEKGMSYNGLKECHTLGCSRLGYPGIFTAEEARAEVEDRIKDGLVKKADTIEELAKELNIPADNLKKTVSRYNELCQKNKDDDFGKESNRLHDLEEGPYYGAILTGRLLATLDGLRINSKMEVLNEAGNPIEGLYAAGNCSGGFFWGSYPDRVPGLTASHAQTFGMLAGINAANR</sequence>
<dbReference type="AlphaFoldDB" id="A0AAW5WXC3"/>
<dbReference type="Proteomes" id="UP001211566">
    <property type="component" value="Unassembled WGS sequence"/>
</dbReference>
<dbReference type="PANTHER" id="PTHR43400">
    <property type="entry name" value="FUMARATE REDUCTASE"/>
    <property type="match status" value="1"/>
</dbReference>
<gene>
    <name evidence="6" type="ORF">L2772_03025</name>
    <name evidence="7" type="ORF">L2Z99_02360</name>
</gene>
<dbReference type="SUPFAM" id="SSF56425">
    <property type="entry name" value="Succinate dehydrogenase/fumarate reductase flavoprotein, catalytic domain"/>
    <property type="match status" value="1"/>
</dbReference>
<dbReference type="EMBL" id="JAKHEY010000002">
    <property type="protein sequence ID" value="MCZ9677926.1"/>
    <property type="molecule type" value="Genomic_DNA"/>
</dbReference>
<evidence type="ECO:0000313" key="7">
    <source>
        <dbReference type="EMBL" id="MCZ9677926.1"/>
    </source>
</evidence>
<evidence type="ECO:0000313" key="8">
    <source>
        <dbReference type="Proteomes" id="UP001211420"/>
    </source>
</evidence>
<dbReference type="GO" id="GO:0008202">
    <property type="term" value="P:steroid metabolic process"/>
    <property type="evidence" value="ECO:0007669"/>
    <property type="project" value="UniProtKB-ARBA"/>
</dbReference>
<dbReference type="PANTHER" id="PTHR43400:SF10">
    <property type="entry name" value="3-OXOSTEROID 1-DEHYDROGENASE"/>
    <property type="match status" value="1"/>
</dbReference>
<evidence type="ECO:0000256" key="3">
    <source>
        <dbReference type="ARBA" id="ARBA00022827"/>
    </source>
</evidence>
<reference evidence="7" key="1">
    <citation type="submission" date="2022-01" db="EMBL/GenBank/DDBJ databases">
        <title>STING isolate genome collection.</title>
        <authorList>
            <person name="France M."/>
            <person name="Rutt L."/>
            <person name="Humphrys M."/>
            <person name="Ravel J."/>
        </authorList>
    </citation>
    <scope>NUCLEOTIDE SEQUENCE</scope>
    <source>
        <strain evidence="7">C0081E5</strain>
    </source>
</reference>
<comment type="cofactor">
    <cofactor evidence="1">
        <name>FAD</name>
        <dbReference type="ChEBI" id="CHEBI:57692"/>
    </cofactor>
</comment>
<reference evidence="6 8" key="2">
    <citation type="submission" date="2022-01" db="EMBL/GenBank/DDBJ databases">
        <title>VMRC isolate genome collection.</title>
        <authorList>
            <person name="France M."/>
            <person name="Rutt L."/>
            <person name="Humphrys M."/>
            <person name="Ravel J."/>
        </authorList>
    </citation>
    <scope>NUCLEOTIDE SEQUENCE [LARGE SCALE GENOMIC DNA]</scope>
    <source>
        <strain evidence="6 8">C0172B4</strain>
    </source>
</reference>
<evidence type="ECO:0000313" key="9">
    <source>
        <dbReference type="Proteomes" id="UP001211566"/>
    </source>
</evidence>
<keyword evidence="3" id="KW-0274">FAD</keyword>
<dbReference type="RefSeq" id="WP_269254456.1">
    <property type="nucleotide sequence ID" value="NZ_JAKHEY010000002.1"/>
</dbReference>
<dbReference type="EMBL" id="JAKHPW010000002">
    <property type="protein sequence ID" value="MCZ3621843.1"/>
    <property type="molecule type" value="Genomic_DNA"/>
</dbReference>
<dbReference type="InterPro" id="IPR003953">
    <property type="entry name" value="FAD-dep_OxRdtase_2_FAD-bd"/>
</dbReference>
<proteinExistence type="predicted"/>
<keyword evidence="2" id="KW-0285">Flavoprotein</keyword>
<dbReference type="InterPro" id="IPR027477">
    <property type="entry name" value="Succ_DH/fumarate_Rdtase_cat_sf"/>
</dbReference>
<evidence type="ECO:0000256" key="1">
    <source>
        <dbReference type="ARBA" id="ARBA00001974"/>
    </source>
</evidence>